<dbReference type="PROSITE" id="PS50883">
    <property type="entry name" value="EAL"/>
    <property type="match status" value="1"/>
</dbReference>
<dbReference type="Pfam" id="PF00563">
    <property type="entry name" value="EAL"/>
    <property type="match status" value="1"/>
</dbReference>
<dbReference type="InterPro" id="IPR029787">
    <property type="entry name" value="Nucleotide_cyclase"/>
</dbReference>
<dbReference type="CDD" id="cd01949">
    <property type="entry name" value="GGDEF"/>
    <property type="match status" value="1"/>
</dbReference>
<evidence type="ECO:0000256" key="1">
    <source>
        <dbReference type="SAM" id="Phobius"/>
    </source>
</evidence>
<reference evidence="5 6" key="1">
    <citation type="submission" date="2020-08" db="EMBL/GenBank/DDBJ databases">
        <title>Genomic Encyclopedia of Type Strains, Phase IV (KMG-IV): sequencing the most valuable type-strain genomes for metagenomic binning, comparative biology and taxonomic classification.</title>
        <authorList>
            <person name="Goeker M."/>
        </authorList>
    </citation>
    <scope>NUCLEOTIDE SEQUENCE [LARGE SCALE GENOMIC DNA]</scope>
    <source>
        <strain evidence="5 6">DSM 19612</strain>
    </source>
</reference>
<dbReference type="CDD" id="cd00130">
    <property type="entry name" value="PAS"/>
    <property type="match status" value="1"/>
</dbReference>
<dbReference type="InterPro" id="IPR043128">
    <property type="entry name" value="Rev_trsase/Diguanyl_cyclase"/>
</dbReference>
<dbReference type="InterPro" id="IPR001633">
    <property type="entry name" value="EAL_dom"/>
</dbReference>
<evidence type="ECO:0000259" key="4">
    <source>
        <dbReference type="PROSITE" id="PS50887"/>
    </source>
</evidence>
<protein>
    <submittedName>
        <fullName evidence="5">Diguanylate cyclase (GGDEF)-like protein/PAS domain S-box-containing protein</fullName>
    </submittedName>
</protein>
<proteinExistence type="predicted"/>
<keyword evidence="6" id="KW-1185">Reference proteome</keyword>
<dbReference type="SMART" id="SM00052">
    <property type="entry name" value="EAL"/>
    <property type="match status" value="1"/>
</dbReference>
<dbReference type="Gene3D" id="3.30.70.270">
    <property type="match status" value="1"/>
</dbReference>
<sequence length="605" mass="69535">MNYLGRILCPMIVLLINGSAYYYIDHLSIFHLFVLLFNLLIGWLIGLVIDKFRNSQKTVTNYKHHISEYRQGLQSTMDGIGITNSEGKFEFINEAHNKLYGYEEGELKHWHNCFDETTLLWMKKHVNPEINKTGHWRGEAKGLRKNGTYFPHELSISKIQGTNKVICVVRDLTDKKRNEDLIQHMAFHNDLTNLPNRRTLLNELRKSIDNNQKIFLLFINLDRFKFINDSLGHSVGDLLLKNVGQRLSTLKSDSVFAFHIGGDEFILIMKTDDVQCVKDLASKIINKIATPFKIENYSLVVTSSIGISESPKDSTELEELIKYADLTMHEAKKHRDKNYYLFYDEKIKLLTNKKILMENELKKAIGENELSLNYQPKYDLHTNKIIGMEALLRWNNKKLGQVSPAEFIPIAEQSNLIIDIGNWVIKETLRQLKQWEDKRHPLVKVSINISNIQLQQEDFLKTLKNLLDQYNVHPNYLELEITESVTSVPKLIIPLLHAIKDLGIGISIDDFGTGYSSLSVLNHLPIDTLKVDRSFVQDLASKTYGKHMIKSIIDIGRNLGLLVVVEGIETEEELDVLKDLGCPVAQGYYFSKPVDADEIEKKILV</sequence>
<organism evidence="5 6">
    <name type="scientific">Salirhabdus euzebyi</name>
    <dbReference type="NCBI Taxonomy" id="394506"/>
    <lineage>
        <taxon>Bacteria</taxon>
        <taxon>Bacillati</taxon>
        <taxon>Bacillota</taxon>
        <taxon>Bacilli</taxon>
        <taxon>Bacillales</taxon>
        <taxon>Bacillaceae</taxon>
        <taxon>Salirhabdus</taxon>
    </lineage>
</organism>
<keyword evidence="1" id="KW-0472">Membrane</keyword>
<dbReference type="Pfam" id="PF00990">
    <property type="entry name" value="GGDEF"/>
    <property type="match status" value="1"/>
</dbReference>
<dbReference type="InterPro" id="IPR035965">
    <property type="entry name" value="PAS-like_dom_sf"/>
</dbReference>
<dbReference type="PROSITE" id="PS50887">
    <property type="entry name" value="GGDEF"/>
    <property type="match status" value="1"/>
</dbReference>
<evidence type="ECO:0000313" key="6">
    <source>
        <dbReference type="Proteomes" id="UP000581688"/>
    </source>
</evidence>
<dbReference type="PANTHER" id="PTHR44757:SF2">
    <property type="entry name" value="BIOFILM ARCHITECTURE MAINTENANCE PROTEIN MBAA"/>
    <property type="match status" value="1"/>
</dbReference>
<dbReference type="CDD" id="cd01948">
    <property type="entry name" value="EAL"/>
    <property type="match status" value="1"/>
</dbReference>
<keyword evidence="1" id="KW-1133">Transmembrane helix</keyword>
<evidence type="ECO:0000259" key="2">
    <source>
        <dbReference type="PROSITE" id="PS50112"/>
    </source>
</evidence>
<dbReference type="Pfam" id="PF13426">
    <property type="entry name" value="PAS_9"/>
    <property type="match status" value="1"/>
</dbReference>
<dbReference type="Gene3D" id="3.20.20.450">
    <property type="entry name" value="EAL domain"/>
    <property type="match status" value="1"/>
</dbReference>
<comment type="caution">
    <text evidence="5">The sequence shown here is derived from an EMBL/GenBank/DDBJ whole genome shotgun (WGS) entry which is preliminary data.</text>
</comment>
<dbReference type="InterPro" id="IPR052155">
    <property type="entry name" value="Biofilm_reg_signaling"/>
</dbReference>
<dbReference type="Proteomes" id="UP000581688">
    <property type="component" value="Unassembled WGS sequence"/>
</dbReference>
<dbReference type="SUPFAM" id="SSF55073">
    <property type="entry name" value="Nucleotide cyclase"/>
    <property type="match status" value="1"/>
</dbReference>
<feature type="transmembrane region" description="Helical" evidence="1">
    <location>
        <begin position="30"/>
        <end position="49"/>
    </location>
</feature>
<feature type="domain" description="PAS" evidence="2">
    <location>
        <begin position="65"/>
        <end position="107"/>
    </location>
</feature>
<feature type="transmembrane region" description="Helical" evidence="1">
    <location>
        <begin position="7"/>
        <end position="24"/>
    </location>
</feature>
<dbReference type="NCBIfam" id="TIGR00254">
    <property type="entry name" value="GGDEF"/>
    <property type="match status" value="1"/>
</dbReference>
<gene>
    <name evidence="5" type="ORF">HNQ94_000217</name>
</gene>
<dbReference type="EMBL" id="JACHGH010000001">
    <property type="protein sequence ID" value="MBB6451796.1"/>
    <property type="molecule type" value="Genomic_DNA"/>
</dbReference>
<dbReference type="InterPro" id="IPR000014">
    <property type="entry name" value="PAS"/>
</dbReference>
<dbReference type="PROSITE" id="PS50112">
    <property type="entry name" value="PAS"/>
    <property type="match status" value="1"/>
</dbReference>
<dbReference type="SUPFAM" id="SSF141868">
    <property type="entry name" value="EAL domain-like"/>
    <property type="match status" value="1"/>
</dbReference>
<accession>A0A841PWS0</accession>
<dbReference type="NCBIfam" id="TIGR00229">
    <property type="entry name" value="sensory_box"/>
    <property type="match status" value="1"/>
</dbReference>
<dbReference type="SMART" id="SM00086">
    <property type="entry name" value="PAC"/>
    <property type="match status" value="1"/>
</dbReference>
<dbReference type="InterPro" id="IPR000160">
    <property type="entry name" value="GGDEF_dom"/>
</dbReference>
<evidence type="ECO:0000313" key="5">
    <source>
        <dbReference type="EMBL" id="MBB6451796.1"/>
    </source>
</evidence>
<dbReference type="SUPFAM" id="SSF55785">
    <property type="entry name" value="PYP-like sensor domain (PAS domain)"/>
    <property type="match status" value="1"/>
</dbReference>
<dbReference type="Gene3D" id="3.30.450.20">
    <property type="entry name" value="PAS domain"/>
    <property type="match status" value="1"/>
</dbReference>
<dbReference type="InterPro" id="IPR035919">
    <property type="entry name" value="EAL_sf"/>
</dbReference>
<feature type="domain" description="GGDEF" evidence="4">
    <location>
        <begin position="212"/>
        <end position="345"/>
    </location>
</feature>
<evidence type="ECO:0000259" key="3">
    <source>
        <dbReference type="PROSITE" id="PS50883"/>
    </source>
</evidence>
<dbReference type="PANTHER" id="PTHR44757">
    <property type="entry name" value="DIGUANYLATE CYCLASE DGCP"/>
    <property type="match status" value="1"/>
</dbReference>
<dbReference type="RefSeq" id="WP_174496402.1">
    <property type="nucleotide sequence ID" value="NZ_CADDWK010000007.1"/>
</dbReference>
<dbReference type="SMART" id="SM00267">
    <property type="entry name" value="GGDEF"/>
    <property type="match status" value="1"/>
</dbReference>
<dbReference type="InterPro" id="IPR001610">
    <property type="entry name" value="PAC"/>
</dbReference>
<dbReference type="AlphaFoldDB" id="A0A841PWS0"/>
<keyword evidence="1" id="KW-0812">Transmembrane</keyword>
<name>A0A841PWS0_9BACI</name>
<feature type="domain" description="EAL" evidence="3">
    <location>
        <begin position="354"/>
        <end position="605"/>
    </location>
</feature>